<dbReference type="InterPro" id="IPR051547">
    <property type="entry name" value="TDP2-like"/>
</dbReference>
<dbReference type="InterPro" id="IPR036691">
    <property type="entry name" value="Endo/exonu/phosph_ase_sf"/>
</dbReference>
<evidence type="ECO:0000256" key="6">
    <source>
        <dbReference type="ARBA" id="ARBA00022801"/>
    </source>
</evidence>
<dbReference type="OrthoDB" id="9812856at2"/>
<proteinExistence type="predicted"/>
<comment type="caution">
    <text evidence="10">The sequence shown here is derived from an EMBL/GenBank/DDBJ whole genome shotgun (WGS) entry which is preliminary data.</text>
</comment>
<feature type="domain" description="Endonuclease/exonuclease/phosphatase" evidence="9">
    <location>
        <begin position="10"/>
        <end position="274"/>
    </location>
</feature>
<evidence type="ECO:0000313" key="10">
    <source>
        <dbReference type="EMBL" id="TFU29707.1"/>
    </source>
</evidence>
<dbReference type="GO" id="GO:0046872">
    <property type="term" value="F:metal ion binding"/>
    <property type="evidence" value="ECO:0007669"/>
    <property type="project" value="UniProtKB-KW"/>
</dbReference>
<keyword evidence="3" id="KW-0540">Nuclease</keyword>
<evidence type="ECO:0000256" key="2">
    <source>
        <dbReference type="ARBA" id="ARBA00001946"/>
    </source>
</evidence>
<keyword evidence="7" id="KW-0460">Magnesium</keyword>
<evidence type="ECO:0000256" key="1">
    <source>
        <dbReference type="ARBA" id="ARBA00001936"/>
    </source>
</evidence>
<evidence type="ECO:0000313" key="11">
    <source>
        <dbReference type="Proteomes" id="UP000298358"/>
    </source>
</evidence>
<keyword evidence="5" id="KW-0227">DNA damage</keyword>
<dbReference type="GO" id="GO:0006281">
    <property type="term" value="P:DNA repair"/>
    <property type="evidence" value="ECO:0007669"/>
    <property type="project" value="UniProtKB-KW"/>
</dbReference>
<evidence type="ECO:0000256" key="7">
    <source>
        <dbReference type="ARBA" id="ARBA00022842"/>
    </source>
</evidence>
<dbReference type="GO" id="GO:0004527">
    <property type="term" value="F:exonuclease activity"/>
    <property type="evidence" value="ECO:0007669"/>
    <property type="project" value="UniProtKB-KW"/>
</dbReference>
<dbReference type="Pfam" id="PF03372">
    <property type="entry name" value="Exo_endo_phos"/>
    <property type="match status" value="1"/>
</dbReference>
<protein>
    <submittedName>
        <fullName evidence="10">Endonuclease/exonuclease/phosphatase family protein</fullName>
    </submittedName>
</protein>
<dbReference type="Gene3D" id="3.60.10.10">
    <property type="entry name" value="Endonuclease/exonuclease/phosphatase"/>
    <property type="match status" value="1"/>
</dbReference>
<reference evidence="10 11" key="1">
    <citation type="submission" date="2019-03" db="EMBL/GenBank/DDBJ databases">
        <title>Diversity of the mouse oral microbiome.</title>
        <authorList>
            <person name="Joseph S."/>
            <person name="Aduse-Opoku J."/>
            <person name="Curtis M."/>
            <person name="Wade W."/>
            <person name="Hashim A."/>
        </authorList>
    </citation>
    <scope>NUCLEOTIDE SEQUENCE [LARGE SCALE GENOMIC DNA]</scope>
    <source>
        <strain evidence="10 11">P1012</strain>
    </source>
</reference>
<evidence type="ECO:0000256" key="5">
    <source>
        <dbReference type="ARBA" id="ARBA00022763"/>
    </source>
</evidence>
<keyword evidence="10" id="KW-0269">Exonuclease</keyword>
<dbReference type="SUPFAM" id="SSF56219">
    <property type="entry name" value="DNase I-like"/>
    <property type="match status" value="1"/>
</dbReference>
<dbReference type="EMBL" id="SPQB01000085">
    <property type="protein sequence ID" value="TFU29707.1"/>
    <property type="molecule type" value="Genomic_DNA"/>
</dbReference>
<comment type="cofactor">
    <cofactor evidence="1">
        <name>Mn(2+)</name>
        <dbReference type="ChEBI" id="CHEBI:29035"/>
    </cofactor>
</comment>
<evidence type="ECO:0000256" key="4">
    <source>
        <dbReference type="ARBA" id="ARBA00022723"/>
    </source>
</evidence>
<keyword evidence="6" id="KW-0378">Hydrolase</keyword>
<dbReference type="RefSeq" id="WP_135115699.1">
    <property type="nucleotide sequence ID" value="NZ_JADGLL010000085.1"/>
</dbReference>
<dbReference type="Proteomes" id="UP000298358">
    <property type="component" value="Unassembled WGS sequence"/>
</dbReference>
<keyword evidence="10" id="KW-0255">Endonuclease</keyword>
<keyword evidence="11" id="KW-1185">Reference proteome</keyword>
<dbReference type="GO" id="GO:0004519">
    <property type="term" value="F:endonuclease activity"/>
    <property type="evidence" value="ECO:0007669"/>
    <property type="project" value="UniProtKB-KW"/>
</dbReference>
<dbReference type="PANTHER" id="PTHR15822:SF4">
    <property type="entry name" value="TYROSYL-DNA PHOSPHODIESTERASE 2"/>
    <property type="match status" value="1"/>
</dbReference>
<dbReference type="PANTHER" id="PTHR15822">
    <property type="entry name" value="TRAF AND TNF RECEPTOR-ASSOCIATED PROTEIN"/>
    <property type="match status" value="1"/>
</dbReference>
<keyword evidence="4" id="KW-0479">Metal-binding</keyword>
<dbReference type="AlphaFoldDB" id="A0A4Y9FKI4"/>
<evidence type="ECO:0000256" key="3">
    <source>
        <dbReference type="ARBA" id="ARBA00022722"/>
    </source>
</evidence>
<organism evidence="10 11">
    <name type="scientific">Microbacterium paludicola</name>
    <dbReference type="NCBI Taxonomy" id="300019"/>
    <lineage>
        <taxon>Bacteria</taxon>
        <taxon>Bacillati</taxon>
        <taxon>Actinomycetota</taxon>
        <taxon>Actinomycetes</taxon>
        <taxon>Micrococcales</taxon>
        <taxon>Microbacteriaceae</taxon>
        <taxon>Microbacterium</taxon>
    </lineage>
</organism>
<dbReference type="InterPro" id="IPR005135">
    <property type="entry name" value="Endo/exonuclease/phosphatase"/>
</dbReference>
<gene>
    <name evidence="10" type="ORF">E4U02_15500</name>
</gene>
<accession>A0A4Y9FKI4</accession>
<name>A0A4Y9FKI4_9MICO</name>
<sequence>MNKKMNLRVLTLNIWLAPRDQQKRDALLLKGLEEHDADIVFLQEVVRTPERDAFQLVKENSSLHWHHASDFARHASDFADFEWPLWGTAVGTRWEPKSITTHKLPAADGPYVWEAVLSLPIGVDMLFLGPRPSFNFTDEAARVEQALFVTELEEKRRQEAPTIIAGDFDAAPDQDCMRFYTGKSAINGRSAAFRDTWAIAGDGGPGYTWTTDNPWVARSVTDGQGIVPNYVVQEPHHRRIDYVLAGSTVNHLTVESVINSSKVVFNEYPTASDHYGVLAEIELNALDKPTAWA</sequence>
<keyword evidence="8" id="KW-0234">DNA repair</keyword>
<evidence type="ECO:0000259" key="9">
    <source>
        <dbReference type="Pfam" id="PF03372"/>
    </source>
</evidence>
<evidence type="ECO:0000256" key="8">
    <source>
        <dbReference type="ARBA" id="ARBA00023204"/>
    </source>
</evidence>
<comment type="cofactor">
    <cofactor evidence="2">
        <name>Mg(2+)</name>
        <dbReference type="ChEBI" id="CHEBI:18420"/>
    </cofactor>
</comment>